<dbReference type="AlphaFoldDB" id="E8ZKP7"/>
<accession>E8ZKP7</accession>
<protein>
    <submittedName>
        <fullName evidence="1">Uncharacterized protein</fullName>
    </submittedName>
</protein>
<proteinExistence type="predicted"/>
<organism evidence="1 2">
    <name type="scientific">Mycoplasma haemofelis (strain Langford 1)</name>
    <name type="common">Haemobartonella felis</name>
    <dbReference type="NCBI Taxonomy" id="941640"/>
    <lineage>
        <taxon>Bacteria</taxon>
        <taxon>Bacillati</taxon>
        <taxon>Mycoplasmatota</taxon>
        <taxon>Mollicutes</taxon>
        <taxon>Mycoplasmataceae</taxon>
        <taxon>Mycoplasma</taxon>
    </lineage>
</organism>
<gene>
    <name evidence="1" type="ordered locus">HF1_02050</name>
</gene>
<sequence>MDAKLAALAGLGASAGGAGAFGIYKLANPEDKTKTFTDEEYQLIFREFKSEASFITALQTKNSQITKQSSNTEGGKAAKDWCVGNKTKDAKKWCVQLPSTIEAKLLSLNKELVSDWSAKLEAIKSVDGLDADLKAIDKSITQTLTTMNGDKSKFTAALQKWCSDNLSKKLIEDESTFTKAEKRCVNDN</sequence>
<dbReference type="EMBL" id="FR773153">
    <property type="protein sequence ID" value="CBY92213.1"/>
    <property type="molecule type" value="Genomic_DNA"/>
</dbReference>
<reference evidence="1 2" key="1">
    <citation type="journal article" date="2011" name="J. Bacteriol.">
        <title>Complete genome sequence of Mycoplasma haemofelis, a hemotropic mycoplasma.</title>
        <authorList>
            <person name="Barker E.N."/>
            <person name="Helps C.R."/>
            <person name="Peters I.R."/>
            <person name="Darby A.C."/>
            <person name="Radford A.D."/>
            <person name="Tasker S."/>
        </authorList>
    </citation>
    <scope>NUCLEOTIDE SEQUENCE [LARGE SCALE GENOMIC DNA]</scope>
    <source>
        <strain evidence="1 2">Langford 1</strain>
    </source>
</reference>
<dbReference type="HOGENOM" id="CLU_1466684_0_0_14"/>
<dbReference type="Proteomes" id="UP000008637">
    <property type="component" value="Chromosome"/>
</dbReference>
<dbReference type="KEGG" id="mha:HF1_02050"/>
<keyword evidence="2" id="KW-1185">Reference proteome</keyword>
<name>E8ZKP7_MYCHL</name>
<evidence type="ECO:0000313" key="2">
    <source>
        <dbReference type="Proteomes" id="UP000008637"/>
    </source>
</evidence>
<evidence type="ECO:0000313" key="1">
    <source>
        <dbReference type="EMBL" id="CBY92213.1"/>
    </source>
</evidence>